<evidence type="ECO:0000313" key="2">
    <source>
        <dbReference type="Proteomes" id="UP000032679"/>
    </source>
</evidence>
<sequence length="94" mass="10425">MAGTSENLIAAAIIQYLETRPDHSATIAQIRSALPGFIELTREDREPSLTRTGEQKWEQIVRNVVCHRDVPDNAVNDGLLVYVARGRLSLPGLE</sequence>
<reference evidence="1 2" key="1">
    <citation type="submission" date="2012-10" db="EMBL/GenBank/DDBJ databases">
        <title>Genome sequencing of Tanticharoenia sakaeratensis NBRC 103193.</title>
        <authorList>
            <person name="Azuma Y."/>
            <person name="Hadano H."/>
            <person name="Hirakawa H."/>
            <person name="Matsushita K."/>
        </authorList>
    </citation>
    <scope>NUCLEOTIDE SEQUENCE [LARGE SCALE GENOMIC DNA]</scope>
    <source>
        <strain evidence="1 2">NBRC 103193</strain>
    </source>
</reference>
<proteinExistence type="predicted"/>
<dbReference type="Proteomes" id="UP000032679">
    <property type="component" value="Unassembled WGS sequence"/>
</dbReference>
<name>A0A0D6MMK4_9PROT</name>
<comment type="caution">
    <text evidence="1">The sequence shown here is derived from an EMBL/GenBank/DDBJ whole genome shotgun (WGS) entry which is preliminary data.</text>
</comment>
<dbReference type="AlphaFoldDB" id="A0A0D6MMK4"/>
<organism evidence="1 2">
    <name type="scientific">Tanticharoenia sakaeratensis NBRC 103193</name>
    <dbReference type="NCBI Taxonomy" id="1231623"/>
    <lineage>
        <taxon>Bacteria</taxon>
        <taxon>Pseudomonadati</taxon>
        <taxon>Pseudomonadota</taxon>
        <taxon>Alphaproteobacteria</taxon>
        <taxon>Acetobacterales</taxon>
        <taxon>Acetobacteraceae</taxon>
        <taxon>Tanticharoenia</taxon>
    </lineage>
</organism>
<gene>
    <name evidence="1" type="ORF">Tasa_033_013</name>
</gene>
<evidence type="ECO:0000313" key="1">
    <source>
        <dbReference type="EMBL" id="GAN54899.1"/>
    </source>
</evidence>
<dbReference type="EMBL" id="BALE01000033">
    <property type="protein sequence ID" value="GAN54899.1"/>
    <property type="molecule type" value="Genomic_DNA"/>
</dbReference>
<keyword evidence="2" id="KW-1185">Reference proteome</keyword>
<accession>A0A0D6MMK4</accession>
<protein>
    <submittedName>
        <fullName evidence="1">Uncharacterized protein</fullName>
    </submittedName>
</protein>